<dbReference type="PIRSF" id="PIRSF029895">
    <property type="entry name" value="SpoIV"/>
    <property type="match status" value="1"/>
</dbReference>
<dbReference type="InterPro" id="IPR010690">
    <property type="entry name" value="YqfD"/>
</dbReference>
<sequence length="408" mass="46185">MRHWTGQAGGYLKAEITGNAPEKFLTLCAASDIRFWQVKRKNKNTLICFLTIKRPDQLKALLRESGCTIRIVNKKGFPFYWRKLKTRSGIIFGLFFFIAVLFILSNMVWAVQVSGADPKLEDEIRSILVKEHLYVGTLNFFVPDSGQLESRLSSQLNTVTWIGVSQEGTTYKVDVVQKKYPKQDDKPTGPRNLVAAKQAIIHSLFVETGQPVVESNQYVKKGQVLVLGKIGTDESPQFVSANGKVIGETWYQSQTVIPLKSRYSFYTGKSSTVHRLQIGPVSIPLWGLSQHPYRQFDKEIVRKPIRFLLWDLPVSYVRTQFREKNVSIRTLTQKEALEEAGKASEQKLMGSLPAESEIVSSSVESEKLEKGKLTVLSREIVYENIAQPQVIDLSREKKKSVSKQKAGR</sequence>
<gene>
    <name evidence="2" type="primary">yqfD</name>
    <name evidence="2" type="ORF">E4665_04460</name>
</gene>
<accession>A0A4Z0GQQ7</accession>
<protein>
    <submittedName>
        <fullName evidence="2">Sporulation protein YqfD</fullName>
    </submittedName>
</protein>
<keyword evidence="1" id="KW-1133">Transmembrane helix</keyword>
<feature type="transmembrane region" description="Helical" evidence="1">
    <location>
        <begin position="90"/>
        <end position="111"/>
    </location>
</feature>
<reference evidence="2 3" key="1">
    <citation type="journal article" date="2015" name="Int. J. Syst. Evol. Microbiol.">
        <title>Sporolactobacillus shoreae sp. nov. and Sporolactobacillus spathodeae sp. nov., two spore-forming lactic acid bacteria isolated from tree barks in Thailand.</title>
        <authorList>
            <person name="Thamacharoensuk T."/>
            <person name="Kitahara M."/>
            <person name="Ohkuma M."/>
            <person name="Thongchul N."/>
            <person name="Tanasupawat S."/>
        </authorList>
    </citation>
    <scope>NUCLEOTIDE SEQUENCE [LARGE SCALE GENOMIC DNA]</scope>
    <source>
        <strain evidence="2 3">BK92</strain>
    </source>
</reference>
<dbReference type="NCBIfam" id="TIGR02876">
    <property type="entry name" value="spore_yqfD"/>
    <property type="match status" value="1"/>
</dbReference>
<dbReference type="RefSeq" id="WP_135347605.1">
    <property type="nucleotide sequence ID" value="NZ_SRJD01000003.1"/>
</dbReference>
<dbReference type="AlphaFoldDB" id="A0A4Z0GQQ7"/>
<dbReference type="EMBL" id="SRJD01000003">
    <property type="protein sequence ID" value="TGA99583.1"/>
    <property type="molecule type" value="Genomic_DNA"/>
</dbReference>
<keyword evidence="1" id="KW-0812">Transmembrane</keyword>
<comment type="caution">
    <text evidence="2">The sequence shown here is derived from an EMBL/GenBank/DDBJ whole genome shotgun (WGS) entry which is preliminary data.</text>
</comment>
<dbReference type="OrthoDB" id="1640349at2"/>
<keyword evidence="1" id="KW-0472">Membrane</keyword>
<proteinExistence type="predicted"/>
<dbReference type="Proteomes" id="UP000298347">
    <property type="component" value="Unassembled WGS sequence"/>
</dbReference>
<evidence type="ECO:0000313" key="3">
    <source>
        <dbReference type="Proteomes" id="UP000298347"/>
    </source>
</evidence>
<evidence type="ECO:0000256" key="1">
    <source>
        <dbReference type="SAM" id="Phobius"/>
    </source>
</evidence>
<dbReference type="Pfam" id="PF06898">
    <property type="entry name" value="YqfD"/>
    <property type="match status" value="1"/>
</dbReference>
<evidence type="ECO:0000313" key="2">
    <source>
        <dbReference type="EMBL" id="TGA99583.1"/>
    </source>
</evidence>
<organism evidence="2 3">
    <name type="scientific">Sporolactobacillus shoreae</name>
    <dbReference type="NCBI Taxonomy" id="1465501"/>
    <lineage>
        <taxon>Bacteria</taxon>
        <taxon>Bacillati</taxon>
        <taxon>Bacillota</taxon>
        <taxon>Bacilli</taxon>
        <taxon>Bacillales</taxon>
        <taxon>Sporolactobacillaceae</taxon>
        <taxon>Sporolactobacillus</taxon>
    </lineage>
</organism>
<keyword evidence="3" id="KW-1185">Reference proteome</keyword>
<name>A0A4Z0GQQ7_9BACL</name>